<evidence type="ECO:0000313" key="2">
    <source>
        <dbReference type="Proteomes" id="UP000798808"/>
    </source>
</evidence>
<evidence type="ECO:0000313" key="1">
    <source>
        <dbReference type="EMBL" id="MTI23395.1"/>
    </source>
</evidence>
<proteinExistence type="predicted"/>
<name>A0ABW9RHK7_9BACT</name>
<keyword evidence="2" id="KW-1185">Reference proteome</keyword>
<dbReference type="EMBL" id="SMLW01000136">
    <property type="protein sequence ID" value="MTI23395.1"/>
    <property type="molecule type" value="Genomic_DNA"/>
</dbReference>
<dbReference type="Proteomes" id="UP000798808">
    <property type="component" value="Unassembled WGS sequence"/>
</dbReference>
<evidence type="ECO:0008006" key="3">
    <source>
        <dbReference type="Google" id="ProtNLM"/>
    </source>
</evidence>
<accession>A0ABW9RHK7</accession>
<gene>
    <name evidence="1" type="ORF">E1163_00365</name>
</gene>
<sequence>MKTTWENSQEQYKLLLQEMERLIDNTEGLVKSFEGVNMEFGQSIYENDLARIMEKAGSLKEYEREFRLLYYSLLGYTERLKTYRENVNLLTIKDPVNYPYN</sequence>
<protein>
    <recommendedName>
        <fullName evidence="3">Retrotransposon gag domain-containing protein</fullName>
    </recommendedName>
</protein>
<comment type="caution">
    <text evidence="1">The sequence shown here is derived from an EMBL/GenBank/DDBJ whole genome shotgun (WGS) entry which is preliminary data.</text>
</comment>
<dbReference type="RefSeq" id="WP_155168547.1">
    <property type="nucleotide sequence ID" value="NZ_BAAAFL010000012.1"/>
</dbReference>
<organism evidence="1 2">
    <name type="scientific">Fulvivirga kasyanovii</name>
    <dbReference type="NCBI Taxonomy" id="396812"/>
    <lineage>
        <taxon>Bacteria</taxon>
        <taxon>Pseudomonadati</taxon>
        <taxon>Bacteroidota</taxon>
        <taxon>Cytophagia</taxon>
        <taxon>Cytophagales</taxon>
        <taxon>Fulvivirgaceae</taxon>
        <taxon>Fulvivirga</taxon>
    </lineage>
</organism>
<reference evidence="1 2" key="1">
    <citation type="submission" date="2019-02" db="EMBL/GenBank/DDBJ databases">
        <authorList>
            <person name="Goldberg S.R."/>
            <person name="Haltli B.A."/>
            <person name="Correa H."/>
            <person name="Russell K.G."/>
        </authorList>
    </citation>
    <scope>NUCLEOTIDE SEQUENCE [LARGE SCALE GENOMIC DNA]</scope>
    <source>
        <strain evidence="1 2">JCM 16186</strain>
    </source>
</reference>